<dbReference type="PANTHER" id="PTHR37162:SF1">
    <property type="entry name" value="BED-TYPE DOMAIN-CONTAINING PROTEIN"/>
    <property type="match status" value="1"/>
</dbReference>
<keyword evidence="2" id="KW-1185">Reference proteome</keyword>
<dbReference type="AlphaFoldDB" id="A0AAV8X2M5"/>
<evidence type="ECO:0000313" key="1">
    <source>
        <dbReference type="EMBL" id="KAJ8932908.1"/>
    </source>
</evidence>
<accession>A0AAV8X2M5</accession>
<dbReference type="PANTHER" id="PTHR37162">
    <property type="entry name" value="HAT FAMILY DIMERISATION DOMAINCONTAINING PROTEIN-RELATED"/>
    <property type="match status" value="1"/>
</dbReference>
<dbReference type="EMBL" id="JANEYF010003952">
    <property type="protein sequence ID" value="KAJ8932908.1"/>
    <property type="molecule type" value="Genomic_DNA"/>
</dbReference>
<proteinExistence type="predicted"/>
<comment type="caution">
    <text evidence="1">The sequence shown here is derived from an EMBL/GenBank/DDBJ whole genome shotgun (WGS) entry which is preliminary data.</text>
</comment>
<protein>
    <recommendedName>
        <fullName evidence="3">Ycf15</fullName>
    </recommendedName>
</protein>
<sequence length="68" mass="8301">MILLGEKHLWIFKSSSKRQCEFMKFQDFAKTEPLKMLHPSQTRWLSLIEVVERILQQWSTLLLYFNEK</sequence>
<name>A0AAV8X2M5_9CUCU</name>
<organism evidence="1 2">
    <name type="scientific">Rhamnusium bicolor</name>
    <dbReference type="NCBI Taxonomy" id="1586634"/>
    <lineage>
        <taxon>Eukaryota</taxon>
        <taxon>Metazoa</taxon>
        <taxon>Ecdysozoa</taxon>
        <taxon>Arthropoda</taxon>
        <taxon>Hexapoda</taxon>
        <taxon>Insecta</taxon>
        <taxon>Pterygota</taxon>
        <taxon>Neoptera</taxon>
        <taxon>Endopterygota</taxon>
        <taxon>Coleoptera</taxon>
        <taxon>Polyphaga</taxon>
        <taxon>Cucujiformia</taxon>
        <taxon>Chrysomeloidea</taxon>
        <taxon>Cerambycidae</taxon>
        <taxon>Lepturinae</taxon>
        <taxon>Rhagiini</taxon>
        <taxon>Rhamnusium</taxon>
    </lineage>
</organism>
<dbReference type="Proteomes" id="UP001162156">
    <property type="component" value="Unassembled WGS sequence"/>
</dbReference>
<evidence type="ECO:0000313" key="2">
    <source>
        <dbReference type="Proteomes" id="UP001162156"/>
    </source>
</evidence>
<gene>
    <name evidence="1" type="ORF">NQ314_014352</name>
</gene>
<reference evidence="1" key="1">
    <citation type="journal article" date="2023" name="Insect Mol. Biol.">
        <title>Genome sequencing provides insights into the evolution of gene families encoding plant cell wall-degrading enzymes in longhorned beetles.</title>
        <authorList>
            <person name="Shin N.R."/>
            <person name="Okamura Y."/>
            <person name="Kirsch R."/>
            <person name="Pauchet Y."/>
        </authorList>
    </citation>
    <scope>NUCLEOTIDE SEQUENCE</scope>
    <source>
        <strain evidence="1">RBIC_L_NR</strain>
    </source>
</reference>
<evidence type="ECO:0008006" key="3">
    <source>
        <dbReference type="Google" id="ProtNLM"/>
    </source>
</evidence>